<gene>
    <name evidence="11" type="primary">LOC105429960</name>
</gene>
<comment type="cofactor">
    <cofactor evidence="1">
        <name>Zn(2+)</name>
        <dbReference type="ChEBI" id="CHEBI:29105"/>
    </cofactor>
</comment>
<dbReference type="Gene3D" id="1.50.10.20">
    <property type="match status" value="1"/>
</dbReference>
<evidence type="ECO:0000259" key="9">
    <source>
        <dbReference type="Pfam" id="PF00432"/>
    </source>
</evidence>
<protein>
    <submittedName>
        <fullName evidence="11">Geranylgeranyl transferase type-1 subunit beta-like isoform X1</fullName>
    </submittedName>
</protein>
<dbReference type="Pfam" id="PF00432">
    <property type="entry name" value="Prenyltrans"/>
    <property type="match status" value="1"/>
</dbReference>
<evidence type="ECO:0000256" key="6">
    <source>
        <dbReference type="ARBA" id="ARBA00022737"/>
    </source>
</evidence>
<dbReference type="GO" id="GO:0046872">
    <property type="term" value="F:metal ion binding"/>
    <property type="evidence" value="ECO:0007669"/>
    <property type="project" value="UniProtKB-KW"/>
</dbReference>
<dbReference type="SUPFAM" id="SSF48239">
    <property type="entry name" value="Terpenoid cyclases/Protein prenyltransferases"/>
    <property type="match status" value="1"/>
</dbReference>
<accession>A0A6I9WFV1</accession>
<evidence type="ECO:0000313" key="11">
    <source>
        <dbReference type="RefSeq" id="XP_011641535.1"/>
    </source>
</evidence>
<keyword evidence="7" id="KW-0862">Zinc</keyword>
<dbReference type="PANTHER" id="PTHR11774">
    <property type="entry name" value="GERANYLGERANYL TRANSFERASE TYPE BETA SUBUNIT"/>
    <property type="match status" value="1"/>
</dbReference>
<comment type="similarity">
    <text evidence="2">Belongs to the protein prenyltransferase subunit beta family.</text>
</comment>
<evidence type="ECO:0000256" key="8">
    <source>
        <dbReference type="SAM" id="Phobius"/>
    </source>
</evidence>
<proteinExistence type="inferred from homology"/>
<dbReference type="GO" id="GO:0005953">
    <property type="term" value="C:CAAX-protein geranylgeranyltransferase complex"/>
    <property type="evidence" value="ECO:0007669"/>
    <property type="project" value="TreeGrafter"/>
</dbReference>
<evidence type="ECO:0000256" key="2">
    <source>
        <dbReference type="ARBA" id="ARBA00010497"/>
    </source>
</evidence>
<dbReference type="Proteomes" id="UP000504615">
    <property type="component" value="Unplaced"/>
</dbReference>
<feature type="domain" description="Prenyltransferase alpha-alpha toroid" evidence="9">
    <location>
        <begin position="14"/>
        <end position="126"/>
    </location>
</feature>
<feature type="transmembrane region" description="Helical" evidence="8">
    <location>
        <begin position="61"/>
        <end position="82"/>
    </location>
</feature>
<dbReference type="InterPro" id="IPR045089">
    <property type="entry name" value="PGGT1B-like"/>
</dbReference>
<dbReference type="KEGG" id="pbar:105429960"/>
<dbReference type="GeneID" id="105429960"/>
<dbReference type="RefSeq" id="XP_011641535.1">
    <property type="nucleotide sequence ID" value="XM_011643233.1"/>
</dbReference>
<keyword evidence="8" id="KW-1133">Transmembrane helix</keyword>
<dbReference type="AlphaFoldDB" id="A0A6I9WFV1"/>
<keyword evidence="3" id="KW-0637">Prenyltransferase</keyword>
<organism evidence="10 11">
    <name type="scientific">Pogonomyrmex barbatus</name>
    <name type="common">red harvester ant</name>
    <dbReference type="NCBI Taxonomy" id="144034"/>
    <lineage>
        <taxon>Eukaryota</taxon>
        <taxon>Metazoa</taxon>
        <taxon>Ecdysozoa</taxon>
        <taxon>Arthropoda</taxon>
        <taxon>Hexapoda</taxon>
        <taxon>Insecta</taxon>
        <taxon>Pterygota</taxon>
        <taxon>Neoptera</taxon>
        <taxon>Endopterygota</taxon>
        <taxon>Hymenoptera</taxon>
        <taxon>Apocrita</taxon>
        <taxon>Aculeata</taxon>
        <taxon>Formicoidea</taxon>
        <taxon>Formicidae</taxon>
        <taxon>Myrmicinae</taxon>
        <taxon>Pogonomyrmex</taxon>
    </lineage>
</organism>
<evidence type="ECO:0000313" key="10">
    <source>
        <dbReference type="Proteomes" id="UP000504615"/>
    </source>
</evidence>
<reference evidence="11" key="1">
    <citation type="submission" date="2025-08" db="UniProtKB">
        <authorList>
            <consortium name="RefSeq"/>
        </authorList>
    </citation>
    <scope>IDENTIFICATION</scope>
</reference>
<dbReference type="InterPro" id="IPR001330">
    <property type="entry name" value="Prenyltrans"/>
</dbReference>
<evidence type="ECO:0000256" key="4">
    <source>
        <dbReference type="ARBA" id="ARBA00022679"/>
    </source>
</evidence>
<keyword evidence="6" id="KW-0677">Repeat</keyword>
<keyword evidence="10" id="KW-1185">Reference proteome</keyword>
<evidence type="ECO:0000256" key="1">
    <source>
        <dbReference type="ARBA" id="ARBA00001947"/>
    </source>
</evidence>
<evidence type="ECO:0000256" key="5">
    <source>
        <dbReference type="ARBA" id="ARBA00022723"/>
    </source>
</evidence>
<dbReference type="GO" id="GO:0004662">
    <property type="term" value="F:CAAX-protein geranylgeranyltransferase activity"/>
    <property type="evidence" value="ECO:0007669"/>
    <property type="project" value="TreeGrafter"/>
</dbReference>
<dbReference type="OrthoDB" id="24893at2759"/>
<keyword evidence="5" id="KW-0479">Metal-binding</keyword>
<keyword evidence="4" id="KW-0808">Transferase</keyword>
<evidence type="ECO:0000256" key="3">
    <source>
        <dbReference type="ARBA" id="ARBA00022602"/>
    </source>
</evidence>
<name>A0A6I9WFV1_9HYME</name>
<dbReference type="InterPro" id="IPR008930">
    <property type="entry name" value="Terpenoid_cyclase/PrenylTrfase"/>
</dbReference>
<evidence type="ECO:0000256" key="7">
    <source>
        <dbReference type="ARBA" id="ARBA00022833"/>
    </source>
</evidence>
<keyword evidence="8" id="KW-0472">Membrane</keyword>
<keyword evidence="8" id="KW-0812">Transmembrane</keyword>
<sequence length="144" mass="16683">MFSWMQRTVKVALCRAVQRLSDNSDDLNRVDRQSIIEGVRACQNQNGSFIAMVECENDMRFLYCLYCLYCLFLMCISDFRLISHTILAILSKDHVESHGGSTFCGCGILNILAKFNNTRPDPLHTYLDKCIKLRFYSVFEFKDL</sequence>
<dbReference type="PANTHER" id="PTHR11774:SF4">
    <property type="entry name" value="GERANYLGERANYL TRANSFERASE TYPE-1 SUBUNIT BETA"/>
    <property type="match status" value="1"/>
</dbReference>